<accession>A0A0A2KV08</accession>
<dbReference type="AlphaFoldDB" id="A0A0A2KV08"/>
<name>A0A0A2KV08_PENEN</name>
<dbReference type="RefSeq" id="XP_016594049.1">
    <property type="nucleotide sequence ID" value="XM_016746773.1"/>
</dbReference>
<proteinExistence type="predicted"/>
<dbReference type="EMBL" id="JQFZ01000311">
    <property type="protein sequence ID" value="KGO51037.1"/>
    <property type="molecule type" value="Genomic_DNA"/>
</dbReference>
<reference evidence="1 2" key="1">
    <citation type="journal article" date="2015" name="Mol. Plant Microbe Interact.">
        <title>Genome, transcriptome, and functional analyses of Penicillium expansum provide new insights into secondary metabolism and pathogenicity.</title>
        <authorList>
            <person name="Ballester A.R."/>
            <person name="Marcet-Houben M."/>
            <person name="Levin E."/>
            <person name="Sela N."/>
            <person name="Selma-Lazaro C."/>
            <person name="Carmona L."/>
            <person name="Wisniewski M."/>
            <person name="Droby S."/>
            <person name="Gonzalez-Candelas L."/>
            <person name="Gabaldon T."/>
        </authorList>
    </citation>
    <scope>NUCLEOTIDE SEQUENCE [LARGE SCALE GENOMIC DNA]</scope>
    <source>
        <strain evidence="1 2">MD-8</strain>
    </source>
</reference>
<dbReference type="GeneID" id="27682193"/>
<dbReference type="VEuPathDB" id="FungiDB:PEXP_104980"/>
<dbReference type="OrthoDB" id="4453902at2759"/>
<evidence type="ECO:0000313" key="2">
    <source>
        <dbReference type="Proteomes" id="UP000030143"/>
    </source>
</evidence>
<dbReference type="HOGENOM" id="CLU_3069412_0_0_1"/>
<organism evidence="1 2">
    <name type="scientific">Penicillium expansum</name>
    <name type="common">Blue mold rot fungus</name>
    <dbReference type="NCBI Taxonomy" id="27334"/>
    <lineage>
        <taxon>Eukaryota</taxon>
        <taxon>Fungi</taxon>
        <taxon>Dikarya</taxon>
        <taxon>Ascomycota</taxon>
        <taxon>Pezizomycotina</taxon>
        <taxon>Eurotiomycetes</taxon>
        <taxon>Eurotiomycetidae</taxon>
        <taxon>Eurotiales</taxon>
        <taxon>Aspergillaceae</taxon>
        <taxon>Penicillium</taxon>
    </lineage>
</organism>
<sequence length="53" mass="6176">MGLTISTPYRREDDPHTYEGFEDPKPWRVANHFRYASRPLKPHSIMSSDSNLA</sequence>
<comment type="caution">
    <text evidence="1">The sequence shown here is derived from an EMBL/GenBank/DDBJ whole genome shotgun (WGS) entry which is preliminary data.</text>
</comment>
<dbReference type="PhylomeDB" id="A0A0A2KV08"/>
<protein>
    <submittedName>
        <fullName evidence="1">Uncharacterized protein</fullName>
    </submittedName>
</protein>
<evidence type="ECO:0000313" key="1">
    <source>
        <dbReference type="EMBL" id="KGO51037.1"/>
    </source>
</evidence>
<dbReference type="Proteomes" id="UP000030143">
    <property type="component" value="Unassembled WGS sequence"/>
</dbReference>
<gene>
    <name evidence="1" type="ORF">PEX2_095030</name>
</gene>
<keyword evidence="2" id="KW-1185">Reference proteome</keyword>
<dbReference type="STRING" id="27334.A0A0A2KV08"/>